<protein>
    <submittedName>
        <fullName evidence="2">Uncharacterized protein</fullName>
    </submittedName>
</protein>
<evidence type="ECO:0000313" key="2">
    <source>
        <dbReference type="EMBL" id="GAI62629.1"/>
    </source>
</evidence>
<evidence type="ECO:0000256" key="1">
    <source>
        <dbReference type="SAM" id="Coils"/>
    </source>
</evidence>
<accession>X1S4B3</accession>
<name>X1S4B3_9ZZZZ</name>
<reference evidence="2" key="1">
    <citation type="journal article" date="2014" name="Front. Microbiol.">
        <title>High frequency of phylogenetically diverse reductive dehalogenase-homologous genes in deep subseafloor sedimentary metagenomes.</title>
        <authorList>
            <person name="Kawai M."/>
            <person name="Futagami T."/>
            <person name="Toyoda A."/>
            <person name="Takaki Y."/>
            <person name="Nishi S."/>
            <person name="Hori S."/>
            <person name="Arai W."/>
            <person name="Tsubouchi T."/>
            <person name="Morono Y."/>
            <person name="Uchiyama I."/>
            <person name="Ito T."/>
            <person name="Fujiyama A."/>
            <person name="Inagaki F."/>
            <person name="Takami H."/>
        </authorList>
    </citation>
    <scope>NUCLEOTIDE SEQUENCE</scope>
    <source>
        <strain evidence="2">Expedition CK06-06</strain>
    </source>
</reference>
<dbReference type="AlphaFoldDB" id="X1S4B3"/>
<comment type="caution">
    <text evidence="2">The sequence shown here is derived from an EMBL/GenBank/DDBJ whole genome shotgun (WGS) entry which is preliminary data.</text>
</comment>
<gene>
    <name evidence="2" type="ORF">S12H4_05191</name>
</gene>
<feature type="coiled-coil region" evidence="1">
    <location>
        <begin position="39"/>
        <end position="66"/>
    </location>
</feature>
<dbReference type="EMBL" id="BARW01001689">
    <property type="protein sequence ID" value="GAI62629.1"/>
    <property type="molecule type" value="Genomic_DNA"/>
</dbReference>
<proteinExistence type="predicted"/>
<sequence length="68" mass="8005">MLSEVKQRWVSVSIPKGFSRRIRAILGFVADESLAEYARQAIQVRLKDDENRAEEAKMEEKEIRERLQ</sequence>
<keyword evidence="1" id="KW-0175">Coiled coil</keyword>
<organism evidence="2">
    <name type="scientific">marine sediment metagenome</name>
    <dbReference type="NCBI Taxonomy" id="412755"/>
    <lineage>
        <taxon>unclassified sequences</taxon>
        <taxon>metagenomes</taxon>
        <taxon>ecological metagenomes</taxon>
    </lineage>
</organism>